<proteinExistence type="predicted"/>
<dbReference type="InterPro" id="IPR005625">
    <property type="entry name" value="PepSY-ass_TM"/>
</dbReference>
<dbReference type="KEGG" id="luo:HHL09_19575"/>
<evidence type="ECO:0000313" key="2">
    <source>
        <dbReference type="EMBL" id="QJE97892.1"/>
    </source>
</evidence>
<keyword evidence="1" id="KW-0812">Transmembrane</keyword>
<reference evidence="2 3" key="1">
    <citation type="submission" date="2020-04" db="EMBL/GenBank/DDBJ databases">
        <title>Luteolibacter sp. G-1-1-1 isolated from soil.</title>
        <authorList>
            <person name="Dahal R.H."/>
        </authorList>
    </citation>
    <scope>NUCLEOTIDE SEQUENCE [LARGE SCALE GENOMIC DNA]</scope>
    <source>
        <strain evidence="2 3">G-1-1-1</strain>
    </source>
</reference>
<keyword evidence="1" id="KW-1133">Transmembrane helix</keyword>
<dbReference type="Pfam" id="PF03929">
    <property type="entry name" value="PepSY_TM"/>
    <property type="match status" value="1"/>
</dbReference>
<keyword evidence="3" id="KW-1185">Reference proteome</keyword>
<feature type="transmembrane region" description="Helical" evidence="1">
    <location>
        <begin position="12"/>
        <end position="34"/>
    </location>
</feature>
<evidence type="ECO:0000313" key="3">
    <source>
        <dbReference type="Proteomes" id="UP000501812"/>
    </source>
</evidence>
<dbReference type="Proteomes" id="UP000501812">
    <property type="component" value="Chromosome"/>
</dbReference>
<dbReference type="EMBL" id="CP051774">
    <property type="protein sequence ID" value="QJE97892.1"/>
    <property type="molecule type" value="Genomic_DNA"/>
</dbReference>
<evidence type="ECO:0000256" key="1">
    <source>
        <dbReference type="SAM" id="Phobius"/>
    </source>
</evidence>
<protein>
    <recommendedName>
        <fullName evidence="4">PepSY domain-containing protein</fullName>
    </recommendedName>
</protein>
<feature type="transmembrane region" description="Helical" evidence="1">
    <location>
        <begin position="205"/>
        <end position="227"/>
    </location>
</feature>
<name>A0A858RM54_9BACT</name>
<dbReference type="AlphaFoldDB" id="A0A858RM54"/>
<gene>
    <name evidence="2" type="ORF">HHL09_19575</name>
</gene>
<accession>A0A858RM54</accession>
<sequence>MKSAWIRKAHRWLGLVFSITLLMSSGSGVLHIVMTRTQQAPPPARPSGGGLEPASIQVSLADATSASGGTGPVMAANIRAISGAPCYQLFFPGEKTPRYVDATTGKADPQLEETYASQIASSFLGGAEVKKTGYLEDFNDEYINIFRILPVHRFDVADGKGTRVYVSTVTGSVTRHTDDSKQFEASAFTRFHKFGFITNKDLRDWLLGGVTGAVFFVSLLGIWLFFLTRPKKRKLEA</sequence>
<dbReference type="RefSeq" id="WP_169456318.1">
    <property type="nucleotide sequence ID" value="NZ_CP051774.1"/>
</dbReference>
<evidence type="ECO:0008006" key="4">
    <source>
        <dbReference type="Google" id="ProtNLM"/>
    </source>
</evidence>
<keyword evidence="1" id="KW-0472">Membrane</keyword>
<organism evidence="2 3">
    <name type="scientific">Luteolibacter luteus</name>
    <dbReference type="NCBI Taxonomy" id="2728835"/>
    <lineage>
        <taxon>Bacteria</taxon>
        <taxon>Pseudomonadati</taxon>
        <taxon>Verrucomicrobiota</taxon>
        <taxon>Verrucomicrobiia</taxon>
        <taxon>Verrucomicrobiales</taxon>
        <taxon>Verrucomicrobiaceae</taxon>
        <taxon>Luteolibacter</taxon>
    </lineage>
</organism>